<dbReference type="RefSeq" id="WP_055277890.1">
    <property type="nucleotide sequence ID" value="NZ_CYZV01000056.1"/>
</dbReference>
<proteinExistence type="predicted"/>
<reference evidence="2 3" key="1">
    <citation type="submission" date="2015-09" db="EMBL/GenBank/DDBJ databases">
        <authorList>
            <consortium name="Pathogen Informatics"/>
        </authorList>
    </citation>
    <scope>NUCLEOTIDE SEQUENCE [LARGE SCALE GENOMIC DNA]</scope>
    <source>
        <strain evidence="2 3">2789STDY5834855</strain>
    </source>
</reference>
<dbReference type="AlphaFoldDB" id="A0A174HZX9"/>
<sequence>MENIKKTLSDNKIFLITLSIGVIVTSTMMILLYKNNNAIQTLSNNGLIITDTSSKEFEPYVTELSSINSTLKDCISGVTVNTKSASSILSDDLSKLSALKEKVASTVVANNETPEIIPKLTSCIENTENLYKYCLEVLSYTGNLTAPETTSQILVLKEACNSSYAELSPYGFSLELPEDSETFFDNLIGYLNTIDKLNKQDSIKTNQYNAYIEKLTKCTNSFSDLLEDLEPAIKLIRKDNRSLDVILDDIKKKEDTLTVIKNDFNYSSIPEGYISYYNSVNNTFSLYSTYLNALKVAVIYEKSSSSYEDNKKNIDKYYENAFSKYEDVKTSFESLLNSF</sequence>
<dbReference type="Proteomes" id="UP000095558">
    <property type="component" value="Unassembled WGS sequence"/>
</dbReference>
<evidence type="ECO:0000313" key="3">
    <source>
        <dbReference type="Proteomes" id="UP000095558"/>
    </source>
</evidence>
<accession>A0A174HZX9</accession>
<name>A0A174HZX9_9CLOT</name>
<feature type="transmembrane region" description="Helical" evidence="1">
    <location>
        <begin position="12"/>
        <end position="33"/>
    </location>
</feature>
<keyword evidence="1" id="KW-0472">Membrane</keyword>
<evidence type="ECO:0000256" key="1">
    <source>
        <dbReference type="SAM" id="Phobius"/>
    </source>
</evidence>
<dbReference type="OrthoDB" id="1934233at2"/>
<protein>
    <submittedName>
        <fullName evidence="2">Uncharacterized protein</fullName>
    </submittedName>
</protein>
<evidence type="ECO:0000313" key="2">
    <source>
        <dbReference type="EMBL" id="CUO80552.1"/>
    </source>
</evidence>
<keyword evidence="1" id="KW-0812">Transmembrane</keyword>
<gene>
    <name evidence="2" type="ORF">ERS852470_03418</name>
</gene>
<dbReference type="EMBL" id="CYZV01000056">
    <property type="protein sequence ID" value="CUO80552.1"/>
    <property type="molecule type" value="Genomic_DNA"/>
</dbReference>
<organism evidence="2 3">
    <name type="scientific">Clostridium disporicum</name>
    <dbReference type="NCBI Taxonomy" id="84024"/>
    <lineage>
        <taxon>Bacteria</taxon>
        <taxon>Bacillati</taxon>
        <taxon>Bacillota</taxon>
        <taxon>Clostridia</taxon>
        <taxon>Eubacteriales</taxon>
        <taxon>Clostridiaceae</taxon>
        <taxon>Clostridium</taxon>
    </lineage>
</organism>
<keyword evidence="1" id="KW-1133">Transmembrane helix</keyword>